<dbReference type="PROSITE" id="PS50893">
    <property type="entry name" value="ABC_TRANSPORTER_2"/>
    <property type="match status" value="1"/>
</dbReference>
<dbReference type="KEGG" id="pta:HPL003_21645"/>
<reference evidence="5 6" key="3">
    <citation type="journal article" date="2012" name="J. Bacteriol.">
        <title>Genome Sequence of Paenibacillus terrae HPL-003, a Xylanase-Producing Bacterium Isolated from Soil Found in Forest Residue.</title>
        <authorList>
            <person name="Shin S.H."/>
            <person name="Kim S."/>
            <person name="Kim J.Y."/>
            <person name="Song H.Y."/>
            <person name="Cho S.J."/>
            <person name="Kim D.R."/>
            <person name="Lee K.I."/>
            <person name="Lim H.K."/>
            <person name="Park N.J."/>
            <person name="Hwang I.T."/>
            <person name="Yang K.S."/>
        </authorList>
    </citation>
    <scope>NUCLEOTIDE SEQUENCE [LARGE SCALE GENOMIC DNA]</scope>
    <source>
        <strain evidence="5 6">HPL-003</strain>
    </source>
</reference>
<dbReference type="Gene3D" id="3.40.50.300">
    <property type="entry name" value="P-loop containing nucleotide triphosphate hydrolases"/>
    <property type="match status" value="1"/>
</dbReference>
<organism evidence="5 6">
    <name type="scientific">Paenibacillus terrae (strain HPL-003)</name>
    <dbReference type="NCBI Taxonomy" id="985665"/>
    <lineage>
        <taxon>Bacteria</taxon>
        <taxon>Bacillati</taxon>
        <taxon>Bacillota</taxon>
        <taxon>Bacilli</taxon>
        <taxon>Bacillales</taxon>
        <taxon>Paenibacillaceae</taxon>
        <taxon>Paenibacillus</taxon>
    </lineage>
</organism>
<dbReference type="InterPro" id="IPR027417">
    <property type="entry name" value="P-loop_NTPase"/>
</dbReference>
<keyword evidence="3" id="KW-0067">ATP-binding</keyword>
<dbReference type="PANTHER" id="PTHR42798:SF7">
    <property type="entry name" value="ALPHA-D-RIBOSE 1-METHYLPHOSPHONATE 5-TRIPHOSPHATE SYNTHASE SUBUNIT PHNL"/>
    <property type="match status" value="1"/>
</dbReference>
<dbReference type="Proteomes" id="UP000005876">
    <property type="component" value="Chromosome"/>
</dbReference>
<gene>
    <name evidence="5" type="ordered locus">HPL003_21645</name>
</gene>
<dbReference type="EMBL" id="CP003107">
    <property type="protein sequence ID" value="AET61057.1"/>
    <property type="molecule type" value="Genomic_DNA"/>
</dbReference>
<dbReference type="eggNOG" id="COG4778">
    <property type="taxonomic scope" value="Bacteria"/>
</dbReference>
<feature type="domain" description="ABC transporter" evidence="4">
    <location>
        <begin position="1"/>
        <end position="207"/>
    </location>
</feature>
<evidence type="ECO:0000313" key="5">
    <source>
        <dbReference type="EMBL" id="AET61057.1"/>
    </source>
</evidence>
<evidence type="ECO:0000259" key="4">
    <source>
        <dbReference type="PROSITE" id="PS50893"/>
    </source>
</evidence>
<dbReference type="PANTHER" id="PTHR42798">
    <property type="entry name" value="LIPOPROTEIN-RELEASING SYSTEM ATP-BINDING PROTEIN LOLD"/>
    <property type="match status" value="1"/>
</dbReference>
<dbReference type="PROSITE" id="PS00211">
    <property type="entry name" value="ABC_TRANSPORTER_1"/>
    <property type="match status" value="1"/>
</dbReference>
<dbReference type="SMART" id="SM00382">
    <property type="entry name" value="AAA"/>
    <property type="match status" value="1"/>
</dbReference>
<comment type="similarity">
    <text evidence="1">Belongs to the ABC transporter superfamily.</text>
</comment>
<proteinExistence type="inferred from homology"/>
<dbReference type="GO" id="GO:0005524">
    <property type="term" value="F:ATP binding"/>
    <property type="evidence" value="ECO:0007669"/>
    <property type="project" value="UniProtKB-KW"/>
</dbReference>
<dbReference type="AlphaFoldDB" id="G7VPQ9"/>
<reference key="2">
    <citation type="submission" date="2011-11" db="EMBL/GenBank/DDBJ databases">
        <authorList>
            <person name="Shin S.H."/>
            <person name="Kim S."/>
            <person name="Kim J.Y."/>
        </authorList>
    </citation>
    <scope>NUCLEOTIDE SEQUENCE</scope>
    <source>
        <strain>HPL-003</strain>
    </source>
</reference>
<dbReference type="Pfam" id="PF00005">
    <property type="entry name" value="ABC_tran"/>
    <property type="match status" value="1"/>
</dbReference>
<dbReference type="SUPFAM" id="SSF52540">
    <property type="entry name" value="P-loop containing nucleoside triphosphate hydrolases"/>
    <property type="match status" value="1"/>
</dbReference>
<dbReference type="InterPro" id="IPR003593">
    <property type="entry name" value="AAA+_ATPase"/>
</dbReference>
<accession>G7VPQ9</accession>
<keyword evidence="2" id="KW-0547">Nucleotide-binding</keyword>
<name>G7VPQ9_PAETH</name>
<evidence type="ECO:0000256" key="3">
    <source>
        <dbReference type="ARBA" id="ARBA00022840"/>
    </source>
</evidence>
<protein>
    <submittedName>
        <fullName evidence="5">ABC transporter-like protein</fullName>
    </submittedName>
</protein>
<reference evidence="6" key="1">
    <citation type="submission" date="2011-11" db="EMBL/GenBank/DDBJ databases">
        <title>Complete sequence of Paenibacillus terrae HPL-003.</title>
        <authorList>
            <person name="Shin S.H."/>
            <person name="Kim S."/>
            <person name="Kim J.Y."/>
        </authorList>
    </citation>
    <scope>NUCLEOTIDE SEQUENCE [LARGE SCALE GENOMIC DNA]</scope>
    <source>
        <strain evidence="6">HPL-003</strain>
    </source>
</reference>
<evidence type="ECO:0000313" key="6">
    <source>
        <dbReference type="Proteomes" id="UP000005876"/>
    </source>
</evidence>
<dbReference type="HOGENOM" id="CLU_000604_1_22_9"/>
<dbReference type="STRING" id="985665.HPL003_21645"/>
<dbReference type="InterPro" id="IPR017871">
    <property type="entry name" value="ABC_transporter-like_CS"/>
</dbReference>
<evidence type="ECO:0000256" key="1">
    <source>
        <dbReference type="ARBA" id="ARBA00005417"/>
    </source>
</evidence>
<sequence>MRELSFSVAEGEFLGIKGTSGVGKSSILKCIYRTYLPSSGAILFRSSRYGEIDLAQASERIVSRLRQEEIGYVSQFLRVIPRIPTLDIVAERALLAGQAEETAHRQAEELLAALNIPRSLWRAYPTTFSGGEQQRVNLARALIVRPRLLILDEPTASLDPRSKANVISLLQEMKKQGTTMIGVFHDLDMMQQIADQVLDLQPTLTTS</sequence>
<evidence type="ECO:0000256" key="2">
    <source>
        <dbReference type="ARBA" id="ARBA00022741"/>
    </source>
</evidence>
<dbReference type="InterPro" id="IPR003439">
    <property type="entry name" value="ABC_transporter-like_ATP-bd"/>
</dbReference>
<dbReference type="GO" id="GO:0016887">
    <property type="term" value="F:ATP hydrolysis activity"/>
    <property type="evidence" value="ECO:0007669"/>
    <property type="project" value="InterPro"/>
</dbReference>